<reference evidence="1 2" key="1">
    <citation type="submission" date="2021-04" db="EMBL/GenBank/DDBJ databases">
        <title>Mariniflexile gromovii gen. nov., sp. nov., a gliding bacterium isolated from the sea urchin Strongylocentrotus intermedius.</title>
        <authorList>
            <person name="Ko S."/>
            <person name="Le V."/>
            <person name="Ahn C.-Y."/>
            <person name="Oh H.-M."/>
        </authorList>
    </citation>
    <scope>NUCLEOTIDE SEQUENCE [LARGE SCALE GENOMIC DNA]</scope>
    <source>
        <strain evidence="1 2">KCTC 12570</strain>
    </source>
</reference>
<dbReference type="InterPro" id="IPR047589">
    <property type="entry name" value="DUF11_rpt"/>
</dbReference>
<protein>
    <recommendedName>
        <fullName evidence="3">Repeat protein (TIGR01451 family)</fullName>
    </recommendedName>
</protein>
<keyword evidence="2" id="KW-1185">Reference proteome</keyword>
<gene>
    <name evidence="1" type="ORF">J8H85_00300</name>
</gene>
<organism evidence="1 2">
    <name type="scientific">Mariniflexile gromovii</name>
    <dbReference type="NCBI Taxonomy" id="362523"/>
    <lineage>
        <taxon>Bacteria</taxon>
        <taxon>Pseudomonadati</taxon>
        <taxon>Bacteroidota</taxon>
        <taxon>Flavobacteriia</taxon>
        <taxon>Flavobacteriales</taxon>
        <taxon>Flavobacteriaceae</taxon>
        <taxon>Mariniflexile</taxon>
    </lineage>
</organism>
<evidence type="ECO:0000313" key="1">
    <source>
        <dbReference type="EMBL" id="MBP0902252.1"/>
    </source>
</evidence>
<evidence type="ECO:0008006" key="3">
    <source>
        <dbReference type="Google" id="ProtNLM"/>
    </source>
</evidence>
<dbReference type="Proteomes" id="UP000670776">
    <property type="component" value="Unassembled WGS sequence"/>
</dbReference>
<dbReference type="RefSeq" id="WP_209651526.1">
    <property type="nucleotide sequence ID" value="NZ_JAGJCB010000001.1"/>
</dbReference>
<proteinExistence type="predicted"/>
<accession>A0ABS4BNT1</accession>
<evidence type="ECO:0000313" key="2">
    <source>
        <dbReference type="Proteomes" id="UP000670776"/>
    </source>
</evidence>
<name>A0ABS4BNT1_9FLAO</name>
<dbReference type="NCBIfam" id="TIGR01451">
    <property type="entry name" value="B_ant_repeat"/>
    <property type="match status" value="1"/>
</dbReference>
<dbReference type="EMBL" id="JAGJCB010000001">
    <property type="protein sequence ID" value="MBP0902252.1"/>
    <property type="molecule type" value="Genomic_DNA"/>
</dbReference>
<sequence>MISLLIEVAKKLSNTKLLLIFGCSGSLQLKRVAYQMVCCLILLSSATAFSQLAKPFTTRLPGGSVKVKGDIVLIGNSIIKGQGLADPYNGSGNNNSYDGEYINVASGGDPSIFSSSTADLTLDTSCKNILYAGLYWASVYPNEVGTNSGQQFVGTPRLNDWNQVKFKLPTGGFVDLVADNNPDPAGEEDDIIFDGYDYSNINNSFKDSPIICYKNVTNLLQGLTEAEGTYTVANLRATRGKRTGGCAGGWTLVVIYESPTLPSKFISIFDGYAGVQGSTSVDIPVSGFQTLPAPSPVVARIGVSALEGDYGISGDTFRFKASTSGVFTTISDALSPANNFFNSRITNNGSYLNNRNPNSRNTLGYDIKNVIIPNPLNGVLPNNATAGDLKLTTSGDGYGAFVASFAVDIIEPKILLTKIVEDALGNDVSGADVTLGDELNYIIGFQNIGNDDATKFTIKDILPVNVIFNYPADIGILPPGVTVQSYNPVTREIIFKIDDSVVEINDPVLEIRFKVRVVPLCNMLSDACSNSIDNQAYATYEGVFNPNFVISDDPSINSNTGCILTPKATNFLVGVDDCLFTGTEVLCGATVELTAANGYSSYSWSTSPTGTPVIGTTQSITVSNVGTYYVHNTAVAPCLSIDQEITVVPFGGVLTNPVIPYADEVAICPNDGKPLPNIFLCGANASREIRTGISDGSTIIWEKLNEGSCAAGFSPNCANESTSCTWTQVGTGPNYTVNTSGQFRLTLNYAGGCFNRYYFNSYQNLLNPTVSTRDIICTTPGQITIGGVPAGYEYSLDGVTYQLSNIFTINTQNTYTVYIKQLGVTTNPCIFSVPDIQIRRRNFTVSTVITPPLCHNGKGSVILAANDVRAQYSYAIYQGATLINSVGPINQGDYTFANLNPGNYTATVSTEDGCTQTVNVQITNPSLLTATSAITKPLTCTDGEITVYPTGGTAPYFYFVNSTIDFQDVPEIVVTTSGVYDITVVDSNNCSTTTSITVNAISPPVYTVSKTDILCYNSNTGEIRFNVSNANGNNLEFSIDNGVSFTSNPVFSNLGPNTYQALVKYTFSGSECFTTAQNITITQPDAGLTASAGVSELAGCGPNGAGRLRITNPQGGTAPYEYSFDNQASWSTTNDAYLQPGTYTLYIRDANGCIYAMPNIVLDPEPVAPTINVGTPNYNCDGSANSTVTVTNEEVDTFTYTYLIDGVPNTNTADPKTFLNVPEGEHIITVGYVLSNVPTYSNLLKEDFGSGSDVSSPGINPAFCWEKQDFTSCDKNGRLNNGEYTITKRLENNPYTGWHNPIDHTSGSSTGRYMAVDAGSVIPNNAVLYRKTINDIIPNQPIQVVFYATNLLKVGNTQPNASLTVELQNSSGTSLSSSSTGGIQKQMGGLDMKELLIQEIIQP</sequence>
<comment type="caution">
    <text evidence="1">The sequence shown here is derived from an EMBL/GenBank/DDBJ whole genome shotgun (WGS) entry which is preliminary data.</text>
</comment>